<comment type="caution">
    <text evidence="1">The sequence shown here is derived from an EMBL/GenBank/DDBJ whole genome shotgun (WGS) entry which is preliminary data.</text>
</comment>
<protein>
    <submittedName>
        <fullName evidence="1">Uncharacterized protein</fullName>
    </submittedName>
</protein>
<organism evidence="1">
    <name type="scientific">Eiseniibacteriota bacterium</name>
    <dbReference type="NCBI Taxonomy" id="2212470"/>
    <lineage>
        <taxon>Bacteria</taxon>
        <taxon>Candidatus Eiseniibacteriota</taxon>
    </lineage>
</organism>
<proteinExistence type="predicted"/>
<dbReference type="AlphaFoldDB" id="A0A832I2K4"/>
<reference evidence="1" key="1">
    <citation type="journal article" date="2020" name="mSystems">
        <title>Genome- and Community-Level Interaction Insights into Carbon Utilization and Element Cycling Functions of Hydrothermarchaeota in Hydrothermal Sediment.</title>
        <authorList>
            <person name="Zhou Z."/>
            <person name="Liu Y."/>
            <person name="Xu W."/>
            <person name="Pan J."/>
            <person name="Luo Z.H."/>
            <person name="Li M."/>
        </authorList>
    </citation>
    <scope>NUCLEOTIDE SEQUENCE [LARGE SCALE GENOMIC DNA]</scope>
    <source>
        <strain evidence="1">SpSt-381</strain>
    </source>
</reference>
<sequence length="69" mass="7467">MPRGDRGNSDEREATVAGCLDMLEAEQRVAWTSREKGDGLGYDTESFLAAGQPIMVEVVITNHPSASRS</sequence>
<gene>
    <name evidence="1" type="ORF">ENR23_10325</name>
</gene>
<name>A0A832I2K4_UNCEI</name>
<accession>A0A832I2K4</accession>
<dbReference type="EMBL" id="DSQF01000020">
    <property type="protein sequence ID" value="HGZ43802.1"/>
    <property type="molecule type" value="Genomic_DNA"/>
</dbReference>
<evidence type="ECO:0000313" key="1">
    <source>
        <dbReference type="EMBL" id="HGZ43802.1"/>
    </source>
</evidence>